<keyword evidence="5" id="KW-0378">Hydrolase</keyword>
<keyword evidence="2" id="KW-0548">Nucleotidyltransferase</keyword>
<evidence type="ECO:0000256" key="3">
    <source>
        <dbReference type="ARBA" id="ARBA00022722"/>
    </source>
</evidence>
<evidence type="ECO:0000256" key="2">
    <source>
        <dbReference type="ARBA" id="ARBA00022695"/>
    </source>
</evidence>
<dbReference type="EMBL" id="BQFW01000013">
    <property type="protein sequence ID" value="GJJ77525.1"/>
    <property type="molecule type" value="Genomic_DNA"/>
</dbReference>
<comment type="caution">
    <text evidence="8">The sequence shown here is derived from an EMBL/GenBank/DDBJ whole genome shotgun (WGS) entry which is preliminary data.</text>
</comment>
<keyword evidence="4" id="KW-0255">Endonuclease</keyword>
<dbReference type="GO" id="GO:0016787">
    <property type="term" value="F:hydrolase activity"/>
    <property type="evidence" value="ECO:0007669"/>
    <property type="project" value="UniProtKB-KW"/>
</dbReference>
<dbReference type="AlphaFoldDB" id="A0A9P3HJ43"/>
<gene>
    <name evidence="8" type="ORF">EMPS_09884</name>
</gene>
<evidence type="ECO:0000256" key="5">
    <source>
        <dbReference type="ARBA" id="ARBA00022801"/>
    </source>
</evidence>
<evidence type="ECO:0000259" key="7">
    <source>
        <dbReference type="Pfam" id="PF17917"/>
    </source>
</evidence>
<dbReference type="PANTHER" id="PTHR34072:SF52">
    <property type="entry name" value="RIBONUCLEASE H"/>
    <property type="match status" value="1"/>
</dbReference>
<protein>
    <recommendedName>
        <fullName evidence="7">Reverse transcriptase RNase H-like domain-containing protein</fullName>
    </recommendedName>
</protein>
<evidence type="ECO:0000256" key="6">
    <source>
        <dbReference type="ARBA" id="ARBA00022918"/>
    </source>
</evidence>
<dbReference type="GO" id="GO:0004519">
    <property type="term" value="F:endonuclease activity"/>
    <property type="evidence" value="ECO:0007669"/>
    <property type="project" value="UniProtKB-KW"/>
</dbReference>
<reference evidence="8" key="2">
    <citation type="journal article" date="2022" name="Microbiol. Resour. Announc.">
        <title>Whole-Genome Sequence of Entomortierella parvispora E1425, a Mucoromycotan Fungus Associated with Burkholderiaceae-Related Endosymbiotic Bacteria.</title>
        <authorList>
            <person name="Herlambang A."/>
            <person name="Guo Y."/>
            <person name="Takashima Y."/>
            <person name="Narisawa K."/>
            <person name="Ohta H."/>
            <person name="Nishizawa T."/>
        </authorList>
    </citation>
    <scope>NUCLEOTIDE SEQUENCE</scope>
    <source>
        <strain evidence="8">E1425</strain>
    </source>
</reference>
<evidence type="ECO:0000256" key="1">
    <source>
        <dbReference type="ARBA" id="ARBA00022679"/>
    </source>
</evidence>
<name>A0A9P3HJ43_9FUNG</name>
<dbReference type="SUPFAM" id="SSF56672">
    <property type="entry name" value="DNA/RNA polymerases"/>
    <property type="match status" value="1"/>
</dbReference>
<dbReference type="Pfam" id="PF17917">
    <property type="entry name" value="RT_RNaseH"/>
    <property type="match status" value="1"/>
</dbReference>
<evidence type="ECO:0000313" key="9">
    <source>
        <dbReference type="Proteomes" id="UP000827284"/>
    </source>
</evidence>
<evidence type="ECO:0000256" key="4">
    <source>
        <dbReference type="ARBA" id="ARBA00022759"/>
    </source>
</evidence>
<evidence type="ECO:0000313" key="8">
    <source>
        <dbReference type="EMBL" id="GJJ77525.1"/>
    </source>
</evidence>
<dbReference type="Proteomes" id="UP000827284">
    <property type="component" value="Unassembled WGS sequence"/>
</dbReference>
<dbReference type="InterPro" id="IPR041373">
    <property type="entry name" value="RT_RNaseH"/>
</dbReference>
<dbReference type="PANTHER" id="PTHR34072">
    <property type="entry name" value="ENZYMATIC POLYPROTEIN-RELATED"/>
    <property type="match status" value="1"/>
</dbReference>
<dbReference type="OrthoDB" id="2278052at2759"/>
<keyword evidence="1" id="KW-0808">Transferase</keyword>
<dbReference type="InterPro" id="IPR043502">
    <property type="entry name" value="DNA/RNA_pol_sf"/>
</dbReference>
<proteinExistence type="predicted"/>
<keyword evidence="3" id="KW-0540">Nuclease</keyword>
<accession>A0A9P3HJ43</accession>
<keyword evidence="9" id="KW-1185">Reference proteome</keyword>
<feature type="domain" description="Reverse transcriptase RNase H-like" evidence="7">
    <location>
        <begin position="2"/>
        <end position="63"/>
    </location>
</feature>
<sequence length="129" mass="15033">MQSTERNYPTHEQELLAVIHALRTWCYYLDVIVNTDHATLRHFPSQPKLTRRQAGWMELPQEYDFDFKYSTSEELTISCPTPSLADPDYRDLDPVELHYPSLSLSSDARDQLVQDYENDPRLGPICKDA</sequence>
<reference evidence="8" key="1">
    <citation type="submission" date="2021-11" db="EMBL/GenBank/DDBJ databases">
        <authorList>
            <person name="Herlambang A."/>
            <person name="Guo Y."/>
            <person name="Takashima Y."/>
            <person name="Nishizawa T."/>
        </authorList>
    </citation>
    <scope>NUCLEOTIDE SEQUENCE</scope>
    <source>
        <strain evidence="8">E1425</strain>
    </source>
</reference>
<organism evidence="8 9">
    <name type="scientific">Entomortierella parvispora</name>
    <dbReference type="NCBI Taxonomy" id="205924"/>
    <lineage>
        <taxon>Eukaryota</taxon>
        <taxon>Fungi</taxon>
        <taxon>Fungi incertae sedis</taxon>
        <taxon>Mucoromycota</taxon>
        <taxon>Mortierellomycotina</taxon>
        <taxon>Mortierellomycetes</taxon>
        <taxon>Mortierellales</taxon>
        <taxon>Mortierellaceae</taxon>
        <taxon>Entomortierella</taxon>
    </lineage>
</organism>
<keyword evidence="6" id="KW-0695">RNA-directed DNA polymerase</keyword>
<dbReference type="GO" id="GO:0003964">
    <property type="term" value="F:RNA-directed DNA polymerase activity"/>
    <property type="evidence" value="ECO:0007669"/>
    <property type="project" value="UniProtKB-KW"/>
</dbReference>